<dbReference type="EMBL" id="JBEPTF010000001">
    <property type="protein sequence ID" value="MET4682824.1"/>
    <property type="molecule type" value="Genomic_DNA"/>
</dbReference>
<feature type="transmembrane region" description="Helical" evidence="1">
    <location>
        <begin position="189"/>
        <end position="213"/>
    </location>
</feature>
<dbReference type="PANTHER" id="PTHR37299:SF1">
    <property type="entry name" value="STAGE 0 SPORULATION PROTEIN A HOMOLOG"/>
    <property type="match status" value="1"/>
</dbReference>
<evidence type="ECO:0000256" key="2">
    <source>
        <dbReference type="SAM" id="SignalP"/>
    </source>
</evidence>
<evidence type="ECO:0000313" key="4">
    <source>
        <dbReference type="EMBL" id="MET4682824.1"/>
    </source>
</evidence>
<keyword evidence="1" id="KW-0812">Transmembrane</keyword>
<sequence length="473" mass="50858">MWRILLIAILWTAFPTTLLAQDAWEACRGEAGAAAPVLHDCRPVEGAVDPQGKALWLRAAVRRPDGDAPLAFYVVGVASSEVWFNGRRLGANGRPGGSPAEEKPGRYEAAFPIAETLWRPGDNQVVVRMSSFHAPMRLDMPVAGLVVAPYPWPSRSTPLAVAFLAAGALFAAAFGFGVIHGLRRSGSSLILAILAGVAGLQAALESLRALVAYPYPIHGWRLIGIWSLTTIFAVLLVAWTVSRFRPQSRGPVVALAVVAVLATWAAPGFDLKTATALLVGLAISVAVAADGARRRLPGARPVLAYLILFIGVGLVFPAWLVDLSYFLFAACFLLLLLMTEVVRLGREDQKREVALTQAAARPNRLTVASARGVERVPLAEIVAVTGADDYVELRLADGRRLLHSARLDRLETELPAAFLRVHRSAIANLEQVRGLERDGGRSRLLMREGPPLPISRNRLPRVRDALEAPAAGA</sequence>
<feature type="transmembrane region" description="Helical" evidence="1">
    <location>
        <begin position="219"/>
        <end position="239"/>
    </location>
</feature>
<keyword evidence="2" id="KW-0732">Signal</keyword>
<dbReference type="Pfam" id="PF04397">
    <property type="entry name" value="LytTR"/>
    <property type="match status" value="1"/>
</dbReference>
<feature type="transmembrane region" description="Helical" evidence="1">
    <location>
        <begin position="302"/>
        <end position="319"/>
    </location>
</feature>
<reference evidence="4 5" key="1">
    <citation type="submission" date="2024-06" db="EMBL/GenBank/DDBJ databases">
        <title>Sorghum-associated microbial communities from plants grown in Nebraska, USA.</title>
        <authorList>
            <person name="Schachtman D."/>
        </authorList>
    </citation>
    <scope>NUCLEOTIDE SEQUENCE [LARGE SCALE GENOMIC DNA]</scope>
    <source>
        <strain evidence="4 5">2814</strain>
    </source>
</reference>
<dbReference type="InterPro" id="IPR046947">
    <property type="entry name" value="LytR-like"/>
</dbReference>
<dbReference type="PROSITE" id="PS50930">
    <property type="entry name" value="HTH_LYTTR"/>
    <property type="match status" value="1"/>
</dbReference>
<keyword evidence="1" id="KW-1133">Transmembrane helix</keyword>
<dbReference type="SMART" id="SM00850">
    <property type="entry name" value="LytTR"/>
    <property type="match status" value="1"/>
</dbReference>
<feature type="chain" id="PRO_5046986732" description="HTH LytTR-type domain-containing protein" evidence="2">
    <location>
        <begin position="21"/>
        <end position="473"/>
    </location>
</feature>
<gene>
    <name evidence="4" type="ORF">ABIE19_000733</name>
</gene>
<dbReference type="Proteomes" id="UP001549313">
    <property type="component" value="Unassembled WGS sequence"/>
</dbReference>
<feature type="signal peptide" evidence="2">
    <location>
        <begin position="1"/>
        <end position="20"/>
    </location>
</feature>
<evidence type="ECO:0000313" key="5">
    <source>
        <dbReference type="Proteomes" id="UP001549313"/>
    </source>
</evidence>
<feature type="transmembrane region" description="Helical" evidence="1">
    <location>
        <begin position="325"/>
        <end position="342"/>
    </location>
</feature>
<keyword evidence="5" id="KW-1185">Reference proteome</keyword>
<feature type="transmembrane region" description="Helical" evidence="1">
    <location>
        <begin position="159"/>
        <end position="182"/>
    </location>
</feature>
<keyword evidence="1" id="KW-0472">Membrane</keyword>
<evidence type="ECO:0000256" key="1">
    <source>
        <dbReference type="SAM" id="Phobius"/>
    </source>
</evidence>
<dbReference type="RefSeq" id="WP_354087761.1">
    <property type="nucleotide sequence ID" value="NZ_JBEPTF010000001.1"/>
</dbReference>
<comment type="caution">
    <text evidence="4">The sequence shown here is derived from an EMBL/GenBank/DDBJ whole genome shotgun (WGS) entry which is preliminary data.</text>
</comment>
<dbReference type="PANTHER" id="PTHR37299">
    <property type="entry name" value="TRANSCRIPTIONAL REGULATOR-RELATED"/>
    <property type="match status" value="1"/>
</dbReference>
<organism evidence="4 5">
    <name type="scientific">Brevundimonas faecalis</name>
    <dbReference type="NCBI Taxonomy" id="947378"/>
    <lineage>
        <taxon>Bacteria</taxon>
        <taxon>Pseudomonadati</taxon>
        <taxon>Pseudomonadota</taxon>
        <taxon>Alphaproteobacteria</taxon>
        <taxon>Caulobacterales</taxon>
        <taxon>Caulobacteraceae</taxon>
        <taxon>Brevundimonas</taxon>
    </lineage>
</organism>
<proteinExistence type="predicted"/>
<feature type="transmembrane region" description="Helical" evidence="1">
    <location>
        <begin position="251"/>
        <end position="267"/>
    </location>
</feature>
<protein>
    <recommendedName>
        <fullName evidence="3">HTH LytTR-type domain-containing protein</fullName>
    </recommendedName>
</protein>
<feature type="transmembrane region" description="Helical" evidence="1">
    <location>
        <begin position="273"/>
        <end position="290"/>
    </location>
</feature>
<feature type="domain" description="HTH LytTR-type" evidence="3">
    <location>
        <begin position="365"/>
        <end position="468"/>
    </location>
</feature>
<dbReference type="Gene3D" id="2.40.50.1020">
    <property type="entry name" value="LytTr DNA-binding domain"/>
    <property type="match status" value="1"/>
</dbReference>
<accession>A0ABV2R8B1</accession>
<dbReference type="InterPro" id="IPR007492">
    <property type="entry name" value="LytTR_DNA-bd_dom"/>
</dbReference>
<name>A0ABV2R8B1_9CAUL</name>
<evidence type="ECO:0000259" key="3">
    <source>
        <dbReference type="PROSITE" id="PS50930"/>
    </source>
</evidence>